<evidence type="ECO:0000256" key="1">
    <source>
        <dbReference type="ARBA" id="ARBA00022737"/>
    </source>
</evidence>
<accession>A0A453RUU6</accession>
<dbReference type="EnsemblPlants" id="AET7Gv20726200.1">
    <property type="protein sequence ID" value="AET7Gv20726200.1"/>
    <property type="gene ID" value="AET7Gv20726200"/>
</dbReference>
<dbReference type="AlphaFoldDB" id="A0A453RUU6"/>
<reference evidence="5" key="4">
    <citation type="submission" date="2019-03" db="UniProtKB">
        <authorList>
            <consortium name="EnsemblPlants"/>
        </authorList>
    </citation>
    <scope>IDENTIFICATION</scope>
</reference>
<evidence type="ECO:0000256" key="3">
    <source>
        <dbReference type="PROSITE-ProRule" id="PRU00708"/>
    </source>
</evidence>
<dbReference type="InterPro" id="IPR002885">
    <property type="entry name" value="PPR_rpt"/>
</dbReference>
<proteinExistence type="predicted"/>
<keyword evidence="6" id="KW-1185">Reference proteome</keyword>
<evidence type="ECO:0000313" key="5">
    <source>
        <dbReference type="EnsemblPlants" id="AET7Gv20726200.1"/>
    </source>
</evidence>
<reference evidence="6" key="1">
    <citation type="journal article" date="2014" name="Science">
        <title>Ancient hybridizations among the ancestral genomes of bread wheat.</title>
        <authorList>
            <consortium name="International Wheat Genome Sequencing Consortium,"/>
            <person name="Marcussen T."/>
            <person name="Sandve S.R."/>
            <person name="Heier L."/>
            <person name="Spannagl M."/>
            <person name="Pfeifer M."/>
            <person name="Jakobsen K.S."/>
            <person name="Wulff B.B."/>
            <person name="Steuernagel B."/>
            <person name="Mayer K.F."/>
            <person name="Olsen O.A."/>
        </authorList>
    </citation>
    <scope>NUCLEOTIDE SEQUENCE [LARGE SCALE GENOMIC DNA]</scope>
    <source>
        <strain evidence="6">cv. AL8/78</strain>
    </source>
</reference>
<keyword evidence="1" id="KW-0677">Repeat</keyword>
<dbReference type="PROSITE" id="PS51375">
    <property type="entry name" value="PPR"/>
    <property type="match status" value="1"/>
</dbReference>
<dbReference type="NCBIfam" id="TIGR00756">
    <property type="entry name" value="PPR"/>
    <property type="match status" value="1"/>
</dbReference>
<name>A0A453RUU6_AEGTS</name>
<keyword evidence="4" id="KW-0732">Signal</keyword>
<evidence type="ECO:0000256" key="2">
    <source>
        <dbReference type="ARBA" id="ARBA00022946"/>
    </source>
</evidence>
<evidence type="ECO:0000313" key="6">
    <source>
        <dbReference type="Proteomes" id="UP000015105"/>
    </source>
</evidence>
<dbReference type="InterPro" id="IPR011990">
    <property type="entry name" value="TPR-like_helical_dom_sf"/>
</dbReference>
<protein>
    <recommendedName>
        <fullName evidence="7">Pentatricopeptide repeat-containing protein</fullName>
    </recommendedName>
</protein>
<dbReference type="Gene3D" id="1.25.40.10">
    <property type="entry name" value="Tetratricopeptide repeat domain"/>
    <property type="match status" value="1"/>
</dbReference>
<feature type="chain" id="PRO_5019217642" description="Pentatricopeptide repeat-containing protein" evidence="4">
    <location>
        <begin position="22"/>
        <end position="232"/>
    </location>
</feature>
<feature type="repeat" description="PPR" evidence="3">
    <location>
        <begin position="153"/>
        <end position="187"/>
    </location>
</feature>
<feature type="signal peptide" evidence="4">
    <location>
        <begin position="1"/>
        <end position="21"/>
    </location>
</feature>
<dbReference type="Proteomes" id="UP000015105">
    <property type="component" value="Chromosome 7D"/>
</dbReference>
<dbReference type="STRING" id="200361.A0A453RUU6"/>
<organism evidence="5 6">
    <name type="scientific">Aegilops tauschii subsp. strangulata</name>
    <name type="common">Goatgrass</name>
    <dbReference type="NCBI Taxonomy" id="200361"/>
    <lineage>
        <taxon>Eukaryota</taxon>
        <taxon>Viridiplantae</taxon>
        <taxon>Streptophyta</taxon>
        <taxon>Embryophyta</taxon>
        <taxon>Tracheophyta</taxon>
        <taxon>Spermatophyta</taxon>
        <taxon>Magnoliopsida</taxon>
        <taxon>Liliopsida</taxon>
        <taxon>Poales</taxon>
        <taxon>Poaceae</taxon>
        <taxon>BOP clade</taxon>
        <taxon>Pooideae</taxon>
        <taxon>Triticodae</taxon>
        <taxon>Triticeae</taxon>
        <taxon>Triticinae</taxon>
        <taxon>Aegilops</taxon>
    </lineage>
</organism>
<evidence type="ECO:0000256" key="4">
    <source>
        <dbReference type="SAM" id="SignalP"/>
    </source>
</evidence>
<keyword evidence="2" id="KW-0809">Transit peptide</keyword>
<reference evidence="6" key="2">
    <citation type="journal article" date="2017" name="Nat. Plants">
        <title>The Aegilops tauschii genome reveals multiple impacts of transposons.</title>
        <authorList>
            <person name="Zhao G."/>
            <person name="Zou C."/>
            <person name="Li K."/>
            <person name="Wang K."/>
            <person name="Li T."/>
            <person name="Gao L."/>
            <person name="Zhang X."/>
            <person name="Wang H."/>
            <person name="Yang Z."/>
            <person name="Liu X."/>
            <person name="Jiang W."/>
            <person name="Mao L."/>
            <person name="Kong X."/>
            <person name="Jiao Y."/>
            <person name="Jia J."/>
        </authorList>
    </citation>
    <scope>NUCLEOTIDE SEQUENCE [LARGE SCALE GENOMIC DNA]</scope>
    <source>
        <strain evidence="6">cv. AL8/78</strain>
    </source>
</reference>
<evidence type="ECO:0008006" key="7">
    <source>
        <dbReference type="Google" id="ProtNLM"/>
    </source>
</evidence>
<reference evidence="5" key="5">
    <citation type="journal article" date="2021" name="G3 (Bethesda)">
        <title>Aegilops tauschii genome assembly Aet v5.0 features greater sequence contiguity and improved annotation.</title>
        <authorList>
            <person name="Wang L."/>
            <person name="Zhu T."/>
            <person name="Rodriguez J.C."/>
            <person name="Deal K.R."/>
            <person name="Dubcovsky J."/>
            <person name="McGuire P.E."/>
            <person name="Lux T."/>
            <person name="Spannagl M."/>
            <person name="Mayer K.F.X."/>
            <person name="Baldrich P."/>
            <person name="Meyers B.C."/>
            <person name="Huo N."/>
            <person name="Gu Y.Q."/>
            <person name="Zhou H."/>
            <person name="Devos K.M."/>
            <person name="Bennetzen J.L."/>
            <person name="Unver T."/>
            <person name="Budak H."/>
            <person name="Gulick P.J."/>
            <person name="Galiba G."/>
            <person name="Kalapos B."/>
            <person name="Nelson D.R."/>
            <person name="Li P."/>
            <person name="You F.M."/>
            <person name="Luo M.C."/>
            <person name="Dvorak J."/>
        </authorList>
    </citation>
    <scope>NUCLEOTIDE SEQUENCE [LARGE SCALE GENOMIC DNA]</scope>
    <source>
        <strain evidence="5">cv. AL8/78</strain>
    </source>
</reference>
<sequence>MHRLLLRCFLCSSSSTTPTAGAGFIRELATLVAACHFHTSVGLAKSLLLYSQPPATSVPDLYHTLVSTAAASQVDPHPPSFLSNAASALIVASALLALPDGALWLLSLLADAHANLPSLSSYNLLREFLLSLDRHADVGRAFDLLNAPGARPDTFTWNKAIQVCVVLGDVDKAVLMLHRMDCEGHSAPAPTPSHTMWSSLDCGEQEGVVMLSTCLMKWQRGLCCQVISRTIR</sequence>
<dbReference type="Gramene" id="AET7Gv20726200.1">
    <property type="protein sequence ID" value="AET7Gv20726200.1"/>
    <property type="gene ID" value="AET7Gv20726200"/>
</dbReference>
<reference evidence="5" key="3">
    <citation type="journal article" date="2017" name="Nature">
        <title>Genome sequence of the progenitor of the wheat D genome Aegilops tauschii.</title>
        <authorList>
            <person name="Luo M.C."/>
            <person name="Gu Y.Q."/>
            <person name="Puiu D."/>
            <person name="Wang H."/>
            <person name="Twardziok S.O."/>
            <person name="Deal K.R."/>
            <person name="Huo N."/>
            <person name="Zhu T."/>
            <person name="Wang L."/>
            <person name="Wang Y."/>
            <person name="McGuire P.E."/>
            <person name="Liu S."/>
            <person name="Long H."/>
            <person name="Ramasamy R.K."/>
            <person name="Rodriguez J.C."/>
            <person name="Van S.L."/>
            <person name="Yuan L."/>
            <person name="Wang Z."/>
            <person name="Xia Z."/>
            <person name="Xiao L."/>
            <person name="Anderson O.D."/>
            <person name="Ouyang S."/>
            <person name="Liang Y."/>
            <person name="Zimin A.V."/>
            <person name="Pertea G."/>
            <person name="Qi P."/>
            <person name="Bennetzen J.L."/>
            <person name="Dai X."/>
            <person name="Dawson M.W."/>
            <person name="Muller H.G."/>
            <person name="Kugler K."/>
            <person name="Rivarola-Duarte L."/>
            <person name="Spannagl M."/>
            <person name="Mayer K.F.X."/>
            <person name="Lu F.H."/>
            <person name="Bevan M.W."/>
            <person name="Leroy P."/>
            <person name="Li P."/>
            <person name="You F.M."/>
            <person name="Sun Q."/>
            <person name="Liu Z."/>
            <person name="Lyons E."/>
            <person name="Wicker T."/>
            <person name="Salzberg S.L."/>
            <person name="Devos K.M."/>
            <person name="Dvorak J."/>
        </authorList>
    </citation>
    <scope>NUCLEOTIDE SEQUENCE [LARGE SCALE GENOMIC DNA]</scope>
    <source>
        <strain evidence="5">cv. AL8/78</strain>
    </source>
</reference>